<dbReference type="PRINTS" id="PR00251">
    <property type="entry name" value="BACTRLOPSIN"/>
</dbReference>
<evidence type="ECO:0000256" key="9">
    <source>
        <dbReference type="ARBA" id="ARBA00023136"/>
    </source>
</evidence>
<evidence type="ECO:0000256" key="11">
    <source>
        <dbReference type="SAM" id="MobiDB-lite"/>
    </source>
</evidence>
<feature type="transmembrane region" description="Helical" evidence="12">
    <location>
        <begin position="139"/>
        <end position="157"/>
    </location>
</feature>
<dbReference type="Gene3D" id="1.20.1070.10">
    <property type="entry name" value="Rhodopsin 7-helix transmembrane proteins"/>
    <property type="match status" value="1"/>
</dbReference>
<protein>
    <submittedName>
        <fullName evidence="14">Channelopsin 1</fullName>
    </submittedName>
</protein>
<evidence type="ECO:0000256" key="7">
    <source>
        <dbReference type="ARBA" id="ARBA00022989"/>
    </source>
</evidence>
<keyword evidence="9 12" id="KW-0472">Membrane</keyword>
<dbReference type="CDD" id="cd15241">
    <property type="entry name" value="7tm_ChRs"/>
    <property type="match status" value="1"/>
</dbReference>
<gene>
    <name evidence="14" type="ORF">DUNSADRAFT_9494</name>
</gene>
<name>A0ABQ7GHC2_DUNSA</name>
<keyword evidence="8" id="KW-0157">Chromophore</keyword>
<feature type="transmembrane region" description="Helical" evidence="12">
    <location>
        <begin position="107"/>
        <end position="127"/>
    </location>
</feature>
<feature type="transmembrane region" description="Helical" evidence="12">
    <location>
        <begin position="231"/>
        <end position="249"/>
    </location>
</feature>
<evidence type="ECO:0000256" key="5">
    <source>
        <dbReference type="ARBA" id="ARBA00022692"/>
    </source>
</evidence>
<reference evidence="14" key="1">
    <citation type="submission" date="2017-08" db="EMBL/GenBank/DDBJ databases">
        <authorList>
            <person name="Polle J.E."/>
            <person name="Barry K."/>
            <person name="Cushman J."/>
            <person name="Schmutz J."/>
            <person name="Tran D."/>
            <person name="Hathwaick L.T."/>
            <person name="Yim W.C."/>
            <person name="Jenkins J."/>
            <person name="Mckie-Krisberg Z.M."/>
            <person name="Prochnik S."/>
            <person name="Lindquist E."/>
            <person name="Dockter R.B."/>
            <person name="Adam C."/>
            <person name="Molina H."/>
            <person name="Bunkerborg J."/>
            <person name="Jin E."/>
            <person name="Buchheim M."/>
            <person name="Magnuson J."/>
        </authorList>
    </citation>
    <scope>NUCLEOTIDE SEQUENCE</scope>
    <source>
        <strain evidence="14">CCAP 19/18</strain>
    </source>
</reference>
<evidence type="ECO:0000256" key="12">
    <source>
        <dbReference type="SAM" id="Phobius"/>
    </source>
</evidence>
<evidence type="ECO:0000256" key="6">
    <source>
        <dbReference type="ARBA" id="ARBA00022925"/>
    </source>
</evidence>
<keyword evidence="13" id="KW-0732">Signal</keyword>
<feature type="transmembrane region" description="Helical" evidence="12">
    <location>
        <begin position="270"/>
        <end position="289"/>
    </location>
</feature>
<keyword evidence="10" id="KW-0675">Receptor</keyword>
<keyword evidence="6" id="KW-0681">Retinal protein</keyword>
<dbReference type="InterPro" id="IPR001425">
    <property type="entry name" value="Arc/bac/fun_rhodopsins"/>
</dbReference>
<comment type="caution">
    <text evidence="14">The sequence shown here is derived from an EMBL/GenBank/DDBJ whole genome shotgun (WGS) entry which is preliminary data.</text>
</comment>
<organism evidence="14 15">
    <name type="scientific">Dunaliella salina</name>
    <name type="common">Green alga</name>
    <name type="synonym">Protococcus salinus</name>
    <dbReference type="NCBI Taxonomy" id="3046"/>
    <lineage>
        <taxon>Eukaryota</taxon>
        <taxon>Viridiplantae</taxon>
        <taxon>Chlorophyta</taxon>
        <taxon>core chlorophytes</taxon>
        <taxon>Chlorophyceae</taxon>
        <taxon>CS clade</taxon>
        <taxon>Chlamydomonadales</taxon>
        <taxon>Dunaliellaceae</taxon>
        <taxon>Dunaliella</taxon>
    </lineage>
</organism>
<evidence type="ECO:0000256" key="10">
    <source>
        <dbReference type="ARBA" id="ARBA00023170"/>
    </source>
</evidence>
<keyword evidence="4" id="KW-0716">Sensory transduction</keyword>
<comment type="subcellular location">
    <subcellularLocation>
        <location evidence="1">Membrane</location>
        <topology evidence="1">Multi-pass membrane protein</topology>
    </subcellularLocation>
</comment>
<evidence type="ECO:0000256" key="2">
    <source>
        <dbReference type="ARBA" id="ARBA00008130"/>
    </source>
</evidence>
<dbReference type="Proteomes" id="UP000815325">
    <property type="component" value="Unassembled WGS sequence"/>
</dbReference>
<feature type="chain" id="PRO_5045436778" evidence="13">
    <location>
        <begin position="28"/>
        <end position="720"/>
    </location>
</feature>
<dbReference type="PANTHER" id="PTHR28286">
    <property type="match status" value="1"/>
</dbReference>
<dbReference type="SUPFAM" id="SSF81321">
    <property type="entry name" value="Family A G protein-coupled receptor-like"/>
    <property type="match status" value="1"/>
</dbReference>
<evidence type="ECO:0000313" key="15">
    <source>
        <dbReference type="Proteomes" id="UP000815325"/>
    </source>
</evidence>
<evidence type="ECO:0000256" key="13">
    <source>
        <dbReference type="SAM" id="SignalP"/>
    </source>
</evidence>
<dbReference type="EMBL" id="MU069780">
    <property type="protein sequence ID" value="KAF5834009.1"/>
    <property type="molecule type" value="Genomic_DNA"/>
</dbReference>
<feature type="compositionally biased region" description="Acidic residues" evidence="11">
    <location>
        <begin position="418"/>
        <end position="429"/>
    </location>
</feature>
<evidence type="ECO:0000256" key="1">
    <source>
        <dbReference type="ARBA" id="ARBA00004141"/>
    </source>
</evidence>
<evidence type="ECO:0000256" key="8">
    <source>
        <dbReference type="ARBA" id="ARBA00022991"/>
    </source>
</evidence>
<dbReference type="Pfam" id="PF01036">
    <property type="entry name" value="Bac_rhodopsin"/>
    <property type="match status" value="1"/>
</dbReference>
<dbReference type="PANTHER" id="PTHR28286:SF2">
    <property type="entry name" value="BACTERIORHODOPSIN _OPSIN, NOPA (EUROFUNG)"/>
    <property type="match status" value="1"/>
</dbReference>
<proteinExistence type="inferred from homology"/>
<evidence type="ECO:0000313" key="14">
    <source>
        <dbReference type="EMBL" id="KAF5834009.1"/>
    </source>
</evidence>
<feature type="region of interest" description="Disordered" evidence="11">
    <location>
        <begin position="648"/>
        <end position="704"/>
    </location>
</feature>
<keyword evidence="5 12" id="KW-0812">Transmembrane</keyword>
<keyword evidence="3" id="KW-0600">Photoreceptor protein</keyword>
<dbReference type="SMART" id="SM01021">
    <property type="entry name" value="Bac_rhodopsin"/>
    <property type="match status" value="1"/>
</dbReference>
<comment type="similarity">
    <text evidence="2">Belongs to the archaeal/bacterial/fungal opsin family.</text>
</comment>
<keyword evidence="7 12" id="KW-1133">Transmembrane helix</keyword>
<feature type="compositionally biased region" description="Low complexity" evidence="11">
    <location>
        <begin position="666"/>
        <end position="685"/>
    </location>
</feature>
<keyword evidence="15" id="KW-1185">Reference proteome</keyword>
<feature type="transmembrane region" description="Helical" evidence="12">
    <location>
        <begin position="177"/>
        <end position="195"/>
    </location>
</feature>
<evidence type="ECO:0000256" key="3">
    <source>
        <dbReference type="ARBA" id="ARBA00022543"/>
    </source>
</evidence>
<sequence>MRRRESQLAYLCLFVLIAGWAPRLTESAPDLAERRPPSERNTPYANIKKVPNITEPNANVQLDGWALYQDFYYLAGSDKEWVVGPSDQCYCRAWSKSHGTDREGEAAVVWAYIVFAICIVQLVYFMFAAWKATVGWEEVYVNIIELVHIALVIWVEFDKPAMLYLNDGQMVPWLRYSAWLLSCPVILIHLSNLTGLKGDYSKRTMGLLVSDIGTIVFGTSAALAPPNHVKVILFIIGLLYGLFTFFTAAKVYIEAYHTVPKGQCRNLVRAMAWTYFVSWAMFPILFILGREGFGHITYFGSSIGHFILEIFSKNLWSLLGHGLRYRIRQHIIIHGNLTKKNKINIAGDNVEVEEYVDSNDKDSDVINNGTKEFSNRHSFMVMKDRMQKNGTQTRASLEGEAPPDEEMPSGKKGKLDTLEEGSDSLEDDVPSSKGGLSGMGMDGMPTLQPGRVVLVVPDMELVEFFRQQFSFLPVPFEVYPAIGADQGVQLAQQGLQLGGTPYLDFVLVAPDFLHNRSPSGLVARLKMMGMRVCAFGWQPQGPQRELIESSGVDGFLMGPIHPQGIHRGQFVQLIARMQALKRMPTTQNMGGMNMGMGSMAGMGMGMGMGSLGGMPPVAPMGSMGGSPGMYGSTMPRGAAPAPNPLFNAPPSPMGSQPGMMMGGAAGMQPQGSMQGGAASPHGTASPAPPAPAPGGADGEAQMMQQLMAEINQLRAELNQN</sequence>
<feature type="transmembrane region" description="Helical" evidence="12">
    <location>
        <begin position="207"/>
        <end position="225"/>
    </location>
</feature>
<feature type="signal peptide" evidence="13">
    <location>
        <begin position="1"/>
        <end position="27"/>
    </location>
</feature>
<feature type="region of interest" description="Disordered" evidence="11">
    <location>
        <begin position="389"/>
        <end position="443"/>
    </location>
</feature>
<evidence type="ECO:0000256" key="4">
    <source>
        <dbReference type="ARBA" id="ARBA00022606"/>
    </source>
</evidence>
<accession>A0ABQ7GHC2</accession>